<dbReference type="Proteomes" id="UP001165079">
    <property type="component" value="Unassembled WGS sequence"/>
</dbReference>
<dbReference type="Pfam" id="PF09656">
    <property type="entry name" value="PGPGW"/>
    <property type="match status" value="1"/>
</dbReference>
<reference evidence="2" key="1">
    <citation type="submission" date="2023-03" db="EMBL/GenBank/DDBJ databases">
        <title>Actinorhabdospora filicis NBRC 111898.</title>
        <authorList>
            <person name="Ichikawa N."/>
            <person name="Sato H."/>
            <person name="Tonouchi N."/>
        </authorList>
    </citation>
    <scope>NUCLEOTIDE SEQUENCE</scope>
    <source>
        <strain evidence="2">NBRC 111898</strain>
    </source>
</reference>
<evidence type="ECO:0000313" key="3">
    <source>
        <dbReference type="Proteomes" id="UP001165079"/>
    </source>
</evidence>
<name>A0A9W6SE32_9ACTN</name>
<keyword evidence="1" id="KW-0812">Transmembrane</keyword>
<dbReference type="EMBL" id="BSTX01000001">
    <property type="protein sequence ID" value="GLZ75535.1"/>
    <property type="molecule type" value="Genomic_DNA"/>
</dbReference>
<feature type="transmembrane region" description="Helical" evidence="1">
    <location>
        <begin position="55"/>
        <end position="77"/>
    </location>
</feature>
<keyword evidence="1" id="KW-0472">Membrane</keyword>
<comment type="caution">
    <text evidence="2">The sequence shown here is derived from an EMBL/GenBank/DDBJ whole genome shotgun (WGS) entry which is preliminary data.</text>
</comment>
<protein>
    <recommendedName>
        <fullName evidence="4">TIGR02611 family protein</fullName>
    </recommendedName>
</protein>
<dbReference type="NCBIfam" id="TIGR02611">
    <property type="entry name" value="TIGR02611 family protein"/>
    <property type="match status" value="1"/>
</dbReference>
<proteinExistence type="predicted"/>
<evidence type="ECO:0008006" key="4">
    <source>
        <dbReference type="Google" id="ProtNLM"/>
    </source>
</evidence>
<dbReference type="AlphaFoldDB" id="A0A9W6SE32"/>
<feature type="transmembrane region" description="Helical" evidence="1">
    <location>
        <begin position="98"/>
        <end position="122"/>
    </location>
</feature>
<feature type="transmembrane region" description="Helical" evidence="1">
    <location>
        <begin position="28"/>
        <end position="49"/>
    </location>
</feature>
<accession>A0A9W6SE32</accession>
<evidence type="ECO:0000313" key="2">
    <source>
        <dbReference type="EMBL" id="GLZ75535.1"/>
    </source>
</evidence>
<organism evidence="2 3">
    <name type="scientific">Actinorhabdospora filicis</name>
    <dbReference type="NCBI Taxonomy" id="1785913"/>
    <lineage>
        <taxon>Bacteria</taxon>
        <taxon>Bacillati</taxon>
        <taxon>Actinomycetota</taxon>
        <taxon>Actinomycetes</taxon>
        <taxon>Micromonosporales</taxon>
        <taxon>Micromonosporaceae</taxon>
        <taxon>Actinorhabdospora</taxon>
    </lineage>
</organism>
<keyword evidence="1" id="KW-1133">Transmembrane helix</keyword>
<dbReference type="InterPro" id="IPR013434">
    <property type="entry name" value="CHP02611"/>
</dbReference>
<dbReference type="InterPro" id="IPR019099">
    <property type="entry name" value="Uncharacterised_PGPGW_TM"/>
</dbReference>
<gene>
    <name evidence="2" type="ORF">Afil01_03420</name>
</gene>
<keyword evidence="3" id="KW-1185">Reference proteome</keyword>
<sequence>MTDEEETPRQRPLHAWLDRVRRTRSGSLTLKIAVGVLGTAVIALGIVLIPFPGPGWAIVLAGLAILALEFHWAHRLFTFTKRQLTRWLDWIKRRHWTVRVLIGAAGLVFVACVIWASVYVSFDVNLWTEISRRLGH</sequence>
<evidence type="ECO:0000256" key="1">
    <source>
        <dbReference type="SAM" id="Phobius"/>
    </source>
</evidence>
<dbReference type="RefSeq" id="WP_285660780.1">
    <property type="nucleotide sequence ID" value="NZ_BSTX01000001.1"/>
</dbReference>